<feature type="region of interest" description="Disordered" evidence="1">
    <location>
        <begin position="35"/>
        <end position="60"/>
    </location>
</feature>
<organism evidence="2 3">
    <name type="scientific">Flexivirga oryzae</name>
    <dbReference type="NCBI Taxonomy" id="1794944"/>
    <lineage>
        <taxon>Bacteria</taxon>
        <taxon>Bacillati</taxon>
        <taxon>Actinomycetota</taxon>
        <taxon>Actinomycetes</taxon>
        <taxon>Micrococcales</taxon>
        <taxon>Dermacoccaceae</taxon>
        <taxon>Flexivirga</taxon>
    </lineage>
</organism>
<dbReference type="GO" id="GO:0016491">
    <property type="term" value="F:oxidoreductase activity"/>
    <property type="evidence" value="ECO:0007669"/>
    <property type="project" value="InterPro"/>
</dbReference>
<gene>
    <name evidence="2" type="ORF">FHU39_001968</name>
</gene>
<dbReference type="RefSeq" id="WP_246336200.1">
    <property type="nucleotide sequence ID" value="NZ_JACHVQ010000001.1"/>
</dbReference>
<evidence type="ECO:0000256" key="1">
    <source>
        <dbReference type="SAM" id="MobiDB-lite"/>
    </source>
</evidence>
<protein>
    <submittedName>
        <fullName evidence="2">Uncharacterized protein</fullName>
    </submittedName>
</protein>
<dbReference type="EMBL" id="JACHVQ010000001">
    <property type="protein sequence ID" value="MBB2891984.1"/>
    <property type="molecule type" value="Genomic_DNA"/>
</dbReference>
<keyword evidence="3" id="KW-1185">Reference proteome</keyword>
<dbReference type="Gene3D" id="1.10.620.20">
    <property type="entry name" value="Ribonucleotide Reductase, subunit A"/>
    <property type="match status" value="1"/>
</dbReference>
<reference evidence="2 3" key="1">
    <citation type="submission" date="2020-08" db="EMBL/GenBank/DDBJ databases">
        <title>Sequencing the genomes of 1000 actinobacteria strains.</title>
        <authorList>
            <person name="Klenk H.-P."/>
        </authorList>
    </citation>
    <scope>NUCLEOTIDE SEQUENCE [LARGE SCALE GENOMIC DNA]</scope>
    <source>
        <strain evidence="2 3">DSM 105369</strain>
    </source>
</reference>
<comment type="caution">
    <text evidence="2">The sequence shown here is derived from an EMBL/GenBank/DDBJ whole genome shotgun (WGS) entry which is preliminary data.</text>
</comment>
<dbReference type="Proteomes" id="UP000559182">
    <property type="component" value="Unassembled WGS sequence"/>
</dbReference>
<evidence type="ECO:0000313" key="2">
    <source>
        <dbReference type="EMBL" id="MBB2891984.1"/>
    </source>
</evidence>
<sequence length="60" mass="6604">MQAWLPVHQIYQGNCGGPTVPEVLAWYGIQDGDNGEYRGSPDNQQWLEWHSSGSATSQGV</sequence>
<proteinExistence type="predicted"/>
<accession>A0A839N7J3</accession>
<dbReference type="InterPro" id="IPR012348">
    <property type="entry name" value="RNR-like"/>
</dbReference>
<name>A0A839N7J3_9MICO</name>
<feature type="compositionally biased region" description="Polar residues" evidence="1">
    <location>
        <begin position="41"/>
        <end position="60"/>
    </location>
</feature>
<dbReference type="AlphaFoldDB" id="A0A839N7J3"/>
<evidence type="ECO:0000313" key="3">
    <source>
        <dbReference type="Proteomes" id="UP000559182"/>
    </source>
</evidence>